<evidence type="ECO:0000259" key="1">
    <source>
        <dbReference type="PROSITE" id="PS50887"/>
    </source>
</evidence>
<dbReference type="InterPro" id="IPR029787">
    <property type="entry name" value="Nucleotide_cyclase"/>
</dbReference>
<protein>
    <recommendedName>
        <fullName evidence="1">GGDEF domain-containing protein</fullName>
    </recommendedName>
</protein>
<evidence type="ECO:0000313" key="3">
    <source>
        <dbReference type="Proteomes" id="UP001139308"/>
    </source>
</evidence>
<gene>
    <name evidence="2" type="ORF">L5014_01435</name>
</gene>
<dbReference type="PROSITE" id="PS50887">
    <property type="entry name" value="GGDEF"/>
    <property type="match status" value="1"/>
</dbReference>
<dbReference type="InterPro" id="IPR043128">
    <property type="entry name" value="Rev_trsase/Diguanyl_cyclase"/>
</dbReference>
<keyword evidence="3" id="KW-1185">Reference proteome</keyword>
<dbReference type="AlphaFoldDB" id="A0A9X1RMZ1"/>
<sequence>MLADVDRDAIVMQADADKNSVVTWWGEWGGGFVRWRKEGFLSGAGSLFERLFRLLSCDLLRSHLRAGDVAGRIGGGKFAVLLGGADLDGACTVARRIQDQVRYP</sequence>
<dbReference type="RefSeq" id="WP_238461801.1">
    <property type="nucleotide sequence ID" value="NZ_JAKLJA010000001.1"/>
</dbReference>
<dbReference type="SUPFAM" id="SSF55073">
    <property type="entry name" value="Nucleotide cyclase"/>
    <property type="match status" value="1"/>
</dbReference>
<comment type="caution">
    <text evidence="2">The sequence shown here is derived from an EMBL/GenBank/DDBJ whole genome shotgun (WGS) entry which is preliminary data.</text>
</comment>
<evidence type="ECO:0000313" key="2">
    <source>
        <dbReference type="EMBL" id="MCG5072033.1"/>
    </source>
</evidence>
<accession>A0A9X1RMZ1</accession>
<dbReference type="InterPro" id="IPR000160">
    <property type="entry name" value="GGDEF_dom"/>
</dbReference>
<dbReference type="Gene3D" id="3.30.70.270">
    <property type="match status" value="1"/>
</dbReference>
<feature type="domain" description="GGDEF" evidence="1">
    <location>
        <begin position="1"/>
        <end position="104"/>
    </location>
</feature>
<organism evidence="2 3">
    <name type="scientific">Paraburkholderia tagetis</name>
    <dbReference type="NCBI Taxonomy" id="2913261"/>
    <lineage>
        <taxon>Bacteria</taxon>
        <taxon>Pseudomonadati</taxon>
        <taxon>Pseudomonadota</taxon>
        <taxon>Betaproteobacteria</taxon>
        <taxon>Burkholderiales</taxon>
        <taxon>Burkholderiaceae</taxon>
        <taxon>Paraburkholderia</taxon>
    </lineage>
</organism>
<name>A0A9X1RMZ1_9BURK</name>
<reference evidence="2" key="1">
    <citation type="submission" date="2022-01" db="EMBL/GenBank/DDBJ databases">
        <title>Genome sequence and assembly of Parabukholderia sp. RG36.</title>
        <authorList>
            <person name="Chhetri G."/>
        </authorList>
    </citation>
    <scope>NUCLEOTIDE SEQUENCE</scope>
    <source>
        <strain evidence="2">RG36</strain>
    </source>
</reference>
<dbReference type="Proteomes" id="UP001139308">
    <property type="component" value="Unassembled WGS sequence"/>
</dbReference>
<dbReference type="Pfam" id="PF00990">
    <property type="entry name" value="GGDEF"/>
    <property type="match status" value="1"/>
</dbReference>
<proteinExistence type="predicted"/>
<dbReference type="EMBL" id="JAKLJA010000001">
    <property type="protein sequence ID" value="MCG5072033.1"/>
    <property type="molecule type" value="Genomic_DNA"/>
</dbReference>